<evidence type="ECO:0000313" key="5">
    <source>
        <dbReference type="EMBL" id="PXY95021.1"/>
    </source>
</evidence>
<dbReference type="AlphaFoldDB" id="A0A0A7S8K8"/>
<proteinExistence type="inferred from homology"/>
<protein>
    <submittedName>
        <fullName evidence="4">ABC-type amino acid transport/signal transduction system</fullName>
    </submittedName>
    <submittedName>
        <fullName evidence="5">Amino acid ABC transporter substrate-binding protein</fullName>
    </submittedName>
</protein>
<keyword evidence="2" id="KW-0732">Signal</keyword>
<dbReference type="SUPFAM" id="SSF53850">
    <property type="entry name" value="Periplasmic binding protein-like II"/>
    <property type="match status" value="1"/>
</dbReference>
<dbReference type="Proteomes" id="UP000247838">
    <property type="component" value="Unassembled WGS sequence"/>
</dbReference>
<feature type="domain" description="Solute-binding protein family 3/N-terminal" evidence="3">
    <location>
        <begin position="34"/>
        <end position="269"/>
    </location>
</feature>
<evidence type="ECO:0000313" key="7">
    <source>
        <dbReference type="Proteomes" id="UP000247838"/>
    </source>
</evidence>
<dbReference type="PANTHER" id="PTHR35936:SF19">
    <property type="entry name" value="AMINO-ACID-BINDING PROTEIN YXEM-RELATED"/>
    <property type="match status" value="1"/>
</dbReference>
<dbReference type="KEGG" id="fpp:FPB0191_01810"/>
<gene>
    <name evidence="5" type="ORF">DKK76_08505</name>
    <name evidence="4" type="ORF">FPB0191_01810</name>
</gene>
<reference evidence="5 7" key="2">
    <citation type="submission" date="2018-05" db="EMBL/GenBank/DDBJ databases">
        <title>Reference genomes for bee gut microbiota database.</title>
        <authorList>
            <person name="Ellegaard K.M."/>
        </authorList>
    </citation>
    <scope>NUCLEOTIDE SEQUENCE [LARGE SCALE GENOMIC DNA]</scope>
    <source>
        <strain evidence="5 7">ESL0167</strain>
    </source>
</reference>
<reference evidence="4 6" key="1">
    <citation type="journal article" date="2014" name="Appl. Environ. Microbiol.">
        <title>Gut symbionts from distinct hosts exhibit genotoxic activity via divergent colibactin biosynthetic pathways.</title>
        <authorList>
            <person name="Engel P."/>
            <person name="Vizcaino M.I."/>
            <person name="Crawford J.M."/>
        </authorList>
    </citation>
    <scope>NUCLEOTIDE SEQUENCE [LARGE SCALE GENOMIC DNA]</scope>
    <source>
        <strain evidence="4 6">PEB0191</strain>
    </source>
</reference>
<organism evidence="4 6">
    <name type="scientific">Frischella perrara</name>
    <dbReference type="NCBI Taxonomy" id="1267021"/>
    <lineage>
        <taxon>Bacteria</taxon>
        <taxon>Pseudomonadati</taxon>
        <taxon>Pseudomonadota</taxon>
        <taxon>Gammaproteobacteria</taxon>
        <taxon>Orbales</taxon>
        <taxon>Orbaceae</taxon>
        <taxon>Frischella</taxon>
    </lineage>
</organism>
<keyword evidence="6" id="KW-1185">Reference proteome</keyword>
<dbReference type="Proteomes" id="UP000030901">
    <property type="component" value="Chromosome"/>
</dbReference>
<dbReference type="InterPro" id="IPR001638">
    <property type="entry name" value="Solute-binding_3/MltF_N"/>
</dbReference>
<dbReference type="SMART" id="SM00062">
    <property type="entry name" value="PBPb"/>
    <property type="match status" value="1"/>
</dbReference>
<dbReference type="HOGENOM" id="CLU_019602_18_5_6"/>
<comment type="similarity">
    <text evidence="1">Belongs to the bacterial solute-binding protein 3 family.</text>
</comment>
<accession>A0A0A7S8K8</accession>
<evidence type="ECO:0000259" key="3">
    <source>
        <dbReference type="SMART" id="SM00062"/>
    </source>
</evidence>
<evidence type="ECO:0000256" key="2">
    <source>
        <dbReference type="ARBA" id="ARBA00022729"/>
    </source>
</evidence>
<sequence length="273" mass="30812">MKYIKWYLLLISGILILTGCDNKTETSQATAKKKIVIATSGEPSPFVTVNGQGELIGYDIDVVKAIFAELPQYQISFEVTEFPSVLAGLDADRYQVGANNFAMNEKRKEKYFYTDPIFVNQYVIAVRANDNRINSFDDLKGKSTETTPGLNYSTALEQYNLQNSNNPVDIHYSEADLLALLQHVESGKYDFQLVDRAMLMLFIEKHQLKLKSIELSTADSARIGLPYSYLLVSKGIKGEQLTKDLNQGIKKIIQNGKLTEISYRYFKADYAPK</sequence>
<dbReference type="RefSeq" id="WP_039105464.1">
    <property type="nucleotide sequence ID" value="NZ_CALYQC010000013.1"/>
</dbReference>
<name>A0A0A7S8K8_FRIPE</name>
<dbReference type="OrthoDB" id="368476at2"/>
<dbReference type="EMBL" id="CP009056">
    <property type="protein sequence ID" value="AJA45626.1"/>
    <property type="molecule type" value="Genomic_DNA"/>
</dbReference>
<evidence type="ECO:0000256" key="1">
    <source>
        <dbReference type="ARBA" id="ARBA00010333"/>
    </source>
</evidence>
<evidence type="ECO:0000313" key="4">
    <source>
        <dbReference type="EMBL" id="AJA45626.1"/>
    </source>
</evidence>
<dbReference type="EMBL" id="QGLM01000017">
    <property type="protein sequence ID" value="PXY95021.1"/>
    <property type="molecule type" value="Genomic_DNA"/>
</dbReference>
<dbReference type="Pfam" id="PF00497">
    <property type="entry name" value="SBP_bac_3"/>
    <property type="match status" value="1"/>
</dbReference>
<evidence type="ECO:0000313" key="6">
    <source>
        <dbReference type="Proteomes" id="UP000030901"/>
    </source>
</evidence>
<dbReference type="PROSITE" id="PS51257">
    <property type="entry name" value="PROKAR_LIPOPROTEIN"/>
    <property type="match status" value="1"/>
</dbReference>
<dbReference type="STRING" id="1267021.FPB0191_01810"/>
<dbReference type="Gene3D" id="3.40.190.10">
    <property type="entry name" value="Periplasmic binding protein-like II"/>
    <property type="match status" value="2"/>
</dbReference>
<dbReference type="PANTHER" id="PTHR35936">
    <property type="entry name" value="MEMBRANE-BOUND LYTIC MUREIN TRANSGLYCOSYLASE F"/>
    <property type="match status" value="1"/>
</dbReference>